<evidence type="ECO:0000313" key="2">
    <source>
        <dbReference type="EMBL" id="KAF8674750.1"/>
    </source>
</evidence>
<protein>
    <submittedName>
        <fullName evidence="2">Uncharacterized protein</fullName>
    </submittedName>
</protein>
<dbReference type="AlphaFoldDB" id="A0A835AW07"/>
<dbReference type="Proteomes" id="UP000636709">
    <property type="component" value="Unassembled WGS sequence"/>
</dbReference>
<dbReference type="EMBL" id="JACEFO010001150">
    <property type="protein sequence ID" value="KAF8747218.1"/>
    <property type="molecule type" value="Genomic_DNA"/>
</dbReference>
<comment type="caution">
    <text evidence="2">The sequence shown here is derived from an EMBL/GenBank/DDBJ whole genome shotgun (WGS) entry which is preliminary data.</text>
</comment>
<dbReference type="EMBL" id="JACEFO010002196">
    <property type="protein sequence ID" value="KAF8674750.1"/>
    <property type="molecule type" value="Genomic_DNA"/>
</dbReference>
<organism evidence="2 4">
    <name type="scientific">Digitaria exilis</name>
    <dbReference type="NCBI Taxonomy" id="1010633"/>
    <lineage>
        <taxon>Eukaryota</taxon>
        <taxon>Viridiplantae</taxon>
        <taxon>Streptophyta</taxon>
        <taxon>Embryophyta</taxon>
        <taxon>Tracheophyta</taxon>
        <taxon>Spermatophyta</taxon>
        <taxon>Magnoliopsida</taxon>
        <taxon>Liliopsida</taxon>
        <taxon>Poales</taxon>
        <taxon>Poaceae</taxon>
        <taxon>PACMAD clade</taxon>
        <taxon>Panicoideae</taxon>
        <taxon>Panicodae</taxon>
        <taxon>Paniceae</taxon>
        <taxon>Anthephorinae</taxon>
        <taxon>Digitaria</taxon>
    </lineage>
</organism>
<evidence type="ECO:0000313" key="4">
    <source>
        <dbReference type="Proteomes" id="UP000636709"/>
    </source>
</evidence>
<evidence type="ECO:0000256" key="1">
    <source>
        <dbReference type="SAM" id="MobiDB-lite"/>
    </source>
</evidence>
<gene>
    <name evidence="3" type="ORF">HU200_013278</name>
    <name evidence="2" type="ORF">HU200_048031</name>
</gene>
<sequence length="99" mass="11126">MFDDVPSLEVIVGFAWENFRCRGDDEMTLRGRVGFGGRQRHALEMDETDRDGGVAMAHDDFPNDIFERDEAEMDKDDISKGSEGDDGCDRGDSESEESE</sequence>
<evidence type="ECO:0000313" key="3">
    <source>
        <dbReference type="EMBL" id="KAF8747218.1"/>
    </source>
</evidence>
<feature type="region of interest" description="Disordered" evidence="1">
    <location>
        <begin position="70"/>
        <end position="99"/>
    </location>
</feature>
<accession>A0A835AW07</accession>
<proteinExistence type="predicted"/>
<keyword evidence="4" id="KW-1185">Reference proteome</keyword>
<feature type="compositionally biased region" description="Basic and acidic residues" evidence="1">
    <location>
        <begin position="76"/>
        <end position="93"/>
    </location>
</feature>
<name>A0A835AW07_9POAL</name>
<reference evidence="2" key="1">
    <citation type="submission" date="2020-07" db="EMBL/GenBank/DDBJ databases">
        <title>Genome sequence and genetic diversity analysis of an under-domesticated orphan crop, white fonio (Digitaria exilis).</title>
        <authorList>
            <person name="Bennetzen J.L."/>
            <person name="Chen S."/>
            <person name="Ma X."/>
            <person name="Wang X."/>
            <person name="Yssel A.E.J."/>
            <person name="Chaluvadi S.R."/>
            <person name="Johnson M."/>
            <person name="Gangashetty P."/>
            <person name="Hamidou F."/>
            <person name="Sanogo M.D."/>
            <person name="Zwaenepoel A."/>
            <person name="Wallace J."/>
            <person name="Van De Peer Y."/>
            <person name="Van Deynze A."/>
        </authorList>
    </citation>
    <scope>NUCLEOTIDE SEQUENCE</scope>
    <source>
        <tissue evidence="2">Leaves</tissue>
    </source>
</reference>